<keyword evidence="5" id="KW-0249">Electron transport</keyword>
<dbReference type="GO" id="GO:0051539">
    <property type="term" value="F:4 iron, 4 sulfur cluster binding"/>
    <property type="evidence" value="ECO:0007669"/>
    <property type="project" value="UniProtKB-KW"/>
</dbReference>
<dbReference type="InterPro" id="IPR017900">
    <property type="entry name" value="4Fe4S_Fe_S_CS"/>
</dbReference>
<evidence type="ECO:0000256" key="6">
    <source>
        <dbReference type="ARBA" id="ARBA00023004"/>
    </source>
</evidence>
<evidence type="ECO:0000256" key="2">
    <source>
        <dbReference type="ARBA" id="ARBA00022448"/>
    </source>
</evidence>
<evidence type="ECO:0000256" key="3">
    <source>
        <dbReference type="ARBA" id="ARBA00022485"/>
    </source>
</evidence>
<name>A0A1G7WXA2_9RHOO</name>
<dbReference type="EMBL" id="FNCY01000001">
    <property type="protein sequence ID" value="SDG76563.1"/>
    <property type="molecule type" value="Genomic_DNA"/>
</dbReference>
<feature type="domain" description="4Fe-4S ferredoxin-type" evidence="8">
    <location>
        <begin position="1"/>
        <end position="30"/>
    </location>
</feature>
<dbReference type="RefSeq" id="WP_091933314.1">
    <property type="nucleotide sequence ID" value="NZ_FNCY01000001.1"/>
</dbReference>
<protein>
    <submittedName>
        <fullName evidence="9">4Fe-4S dicluster domain-containing protein</fullName>
    </submittedName>
</protein>
<dbReference type="GO" id="GO:0046872">
    <property type="term" value="F:metal ion binding"/>
    <property type="evidence" value="ECO:0007669"/>
    <property type="project" value="UniProtKB-KW"/>
</dbReference>
<dbReference type="AlphaFoldDB" id="A0A1G7WXA2"/>
<organism evidence="9 10">
    <name type="scientific">Propionivibrio dicarboxylicus</name>
    <dbReference type="NCBI Taxonomy" id="83767"/>
    <lineage>
        <taxon>Bacteria</taxon>
        <taxon>Pseudomonadati</taxon>
        <taxon>Pseudomonadota</taxon>
        <taxon>Betaproteobacteria</taxon>
        <taxon>Rhodocyclales</taxon>
        <taxon>Rhodocyclaceae</taxon>
        <taxon>Propionivibrio</taxon>
    </lineage>
</organism>
<proteinExistence type="predicted"/>
<dbReference type="OrthoDB" id="9803397at2"/>
<comment type="cofactor">
    <cofactor evidence="1">
        <name>[4Fe-4S] cluster</name>
        <dbReference type="ChEBI" id="CHEBI:49883"/>
    </cofactor>
</comment>
<evidence type="ECO:0000313" key="9">
    <source>
        <dbReference type="EMBL" id="SDG76563.1"/>
    </source>
</evidence>
<gene>
    <name evidence="9" type="ORF">SAMN05660652_00664</name>
</gene>
<dbReference type="Gene3D" id="3.30.70.20">
    <property type="match status" value="1"/>
</dbReference>
<dbReference type="Pfam" id="PF00037">
    <property type="entry name" value="Fer4"/>
    <property type="match status" value="1"/>
</dbReference>
<keyword evidence="4" id="KW-0479">Metal-binding</keyword>
<dbReference type="SUPFAM" id="SSF54862">
    <property type="entry name" value="4Fe-4S ferredoxins"/>
    <property type="match status" value="1"/>
</dbReference>
<keyword evidence="6" id="KW-0408">Iron</keyword>
<evidence type="ECO:0000256" key="5">
    <source>
        <dbReference type="ARBA" id="ARBA00022982"/>
    </source>
</evidence>
<keyword evidence="10" id="KW-1185">Reference proteome</keyword>
<dbReference type="PROSITE" id="PS51379">
    <property type="entry name" value="4FE4S_FER_2"/>
    <property type="match status" value="1"/>
</dbReference>
<dbReference type="STRING" id="83767.SAMN05660652_00664"/>
<reference evidence="9 10" key="1">
    <citation type="submission" date="2016-10" db="EMBL/GenBank/DDBJ databases">
        <authorList>
            <person name="de Groot N.N."/>
        </authorList>
    </citation>
    <scope>NUCLEOTIDE SEQUENCE [LARGE SCALE GENOMIC DNA]</scope>
    <source>
        <strain evidence="9 10">DSM 5885</strain>
    </source>
</reference>
<evidence type="ECO:0000256" key="4">
    <source>
        <dbReference type="ARBA" id="ARBA00022723"/>
    </source>
</evidence>
<evidence type="ECO:0000313" key="10">
    <source>
        <dbReference type="Proteomes" id="UP000198607"/>
    </source>
</evidence>
<keyword evidence="3" id="KW-0004">4Fe-4S</keyword>
<evidence type="ECO:0000256" key="7">
    <source>
        <dbReference type="ARBA" id="ARBA00023014"/>
    </source>
</evidence>
<dbReference type="PROSITE" id="PS00198">
    <property type="entry name" value="4FE4S_FER_1"/>
    <property type="match status" value="1"/>
</dbReference>
<evidence type="ECO:0000256" key="1">
    <source>
        <dbReference type="ARBA" id="ARBA00001966"/>
    </source>
</evidence>
<dbReference type="Proteomes" id="UP000198607">
    <property type="component" value="Unassembled WGS sequence"/>
</dbReference>
<dbReference type="InterPro" id="IPR017896">
    <property type="entry name" value="4Fe4S_Fe-S-bd"/>
</dbReference>
<accession>A0A1G7WXA2</accession>
<evidence type="ECO:0000259" key="8">
    <source>
        <dbReference type="PROSITE" id="PS51379"/>
    </source>
</evidence>
<keyword evidence="7" id="KW-0411">Iron-sulfur</keyword>
<keyword evidence="2" id="KW-0813">Transport</keyword>
<sequence length="63" mass="6761">MAFKIELDLCNACGACESECPNRAISHAGKEYKIDPDKCTQCDGVYDSPMCAQLCNVDACVPA</sequence>
<dbReference type="FunFam" id="3.30.70.20:FF:000045">
    <property type="entry name" value="Ferredoxin, 4Fe-4S"/>
    <property type="match status" value="1"/>
</dbReference>